<geneLocation type="plasmid" evidence="1 2">
    <name>cp32-7</name>
</geneLocation>
<name>A0ACD5GM71_9SPIR</name>
<gene>
    <name evidence="1" type="ORF">QIA18_07380</name>
</gene>
<evidence type="ECO:0000313" key="2">
    <source>
        <dbReference type="Proteomes" id="UP001304851"/>
    </source>
</evidence>
<protein>
    <submittedName>
        <fullName evidence="1">ErpC protein</fullName>
    </submittedName>
</protein>
<dbReference type="EMBL" id="CP179478">
    <property type="protein sequence ID" value="XPC85893.1"/>
    <property type="molecule type" value="Genomic_DNA"/>
</dbReference>
<reference evidence="1" key="1">
    <citation type="submission" date="2024-11" db="EMBL/GenBank/DDBJ databases">
        <title>Sequencing of Borrelia variable plasmids from multiple Borrelia sensu lato isolates.</title>
        <authorList>
            <person name="Mongodin E.F."/>
            <person name="Rudenko N."/>
            <person name="Fraser C.M."/>
            <person name="Schutzer S."/>
            <person name="Luft B."/>
            <person name="Morgan R."/>
            <person name="Casjens S."/>
            <person name="Qiu W."/>
        </authorList>
    </citation>
    <scope>NUCLEOTIDE SEQUENCE</scope>
    <source>
        <strain evidence="1">SCGT-18</strain>
    </source>
</reference>
<accession>A0ACD5GM71</accession>
<keyword evidence="1" id="KW-0614">Plasmid</keyword>
<sequence length="378" mass="43032">MNKKTLIICAVFAMISSCKNYGIKDLEQKAKGQVNGFVDKILDPTKDKITSSGSIVDELAKKLQEEEKIKHVEENDKNELMQGDDPNGSVLNLPPVLPASGHANTPVPAVKVAEQNGGQQKEQAKESEAKVEEEKEKEEIEGKKEEQENTKGKKEEKQNKEEQEKSGKEVSKAKEEANAKAEKEKREREAAEQQKRQQEEQQRKVKEEAEKKAKEEQEREEQQKQEEEKKVKDKIKTLTDKIDEINTDVDDINSKTIVGTQEVIDEVTGPVYDDFVDGKNSIRTTWGDLEEESEEEGLGKLLEELSDARDKLRNKLNEGNKPHTGVEKEPDLKENVNVSEISSELTELKSKLEEVKKYLEDKDNFETIKEYIDESNSY</sequence>
<evidence type="ECO:0000313" key="1">
    <source>
        <dbReference type="EMBL" id="XPC85893.1"/>
    </source>
</evidence>
<keyword evidence="2" id="KW-1185">Reference proteome</keyword>
<organism evidence="1 2">
    <name type="scientific">Borreliella carolinensis</name>
    <dbReference type="NCBI Taxonomy" id="478174"/>
    <lineage>
        <taxon>Bacteria</taxon>
        <taxon>Pseudomonadati</taxon>
        <taxon>Spirochaetota</taxon>
        <taxon>Spirochaetia</taxon>
        <taxon>Spirochaetales</taxon>
        <taxon>Borreliaceae</taxon>
        <taxon>Borreliella</taxon>
    </lineage>
</organism>
<dbReference type="Proteomes" id="UP001304851">
    <property type="component" value="Plasmid cp32-7"/>
</dbReference>
<proteinExistence type="predicted"/>